<protein>
    <submittedName>
        <fullName evidence="7">LysR family transcriptional regulator</fullName>
    </submittedName>
</protein>
<dbReference type="Pfam" id="PF03466">
    <property type="entry name" value="LysR_substrate"/>
    <property type="match status" value="1"/>
</dbReference>
<dbReference type="SUPFAM" id="SSF53850">
    <property type="entry name" value="Periplasmic binding protein-like II"/>
    <property type="match status" value="1"/>
</dbReference>
<dbReference type="AlphaFoldDB" id="A0A8B6X3Y1"/>
<dbReference type="Proteomes" id="UP000675920">
    <property type="component" value="Unplaced"/>
</dbReference>
<organism evidence="6 7">
    <name type="scientific">Derxia gummosa DSM 723</name>
    <dbReference type="NCBI Taxonomy" id="1121388"/>
    <lineage>
        <taxon>Bacteria</taxon>
        <taxon>Pseudomonadati</taxon>
        <taxon>Pseudomonadota</taxon>
        <taxon>Betaproteobacteria</taxon>
        <taxon>Burkholderiales</taxon>
        <taxon>Alcaligenaceae</taxon>
        <taxon>Derxia</taxon>
    </lineage>
</organism>
<sequence length="302" mass="32421">MLRLSLDAIEIVEAIDRHGSFAAAATRLNKVPSTISYSVGKLEEQLGVKLFERNGPRVALTPAGAELLKEGRWLLAAAGDLESRLRQIATGYETELRLVHDSLIPTEALLADITAFEALACGTRLRLGAEALTGTWEALRDGRADLVIAAGEGPAGGGYQSVEVGRLDFAFCVAPMHALARLGRPATRADLLPHTAIVVGDSARSLTDRTVGLHSGQPRIAVPTMTAKIACQRAGLGHGFLPRACIEADLARGTLVELEVEEPRAPEPFRLAWKTGADGQALRWWRARLSRPLVPALLPRSR</sequence>
<dbReference type="GO" id="GO:0003700">
    <property type="term" value="F:DNA-binding transcription factor activity"/>
    <property type="evidence" value="ECO:0007669"/>
    <property type="project" value="InterPro"/>
</dbReference>
<evidence type="ECO:0000259" key="5">
    <source>
        <dbReference type="PROSITE" id="PS50931"/>
    </source>
</evidence>
<name>A0A8B6X3Y1_9BURK</name>
<dbReference type="Gene3D" id="1.10.10.10">
    <property type="entry name" value="Winged helix-like DNA-binding domain superfamily/Winged helix DNA-binding domain"/>
    <property type="match status" value="1"/>
</dbReference>
<comment type="similarity">
    <text evidence="1">Belongs to the LysR transcriptional regulatory family.</text>
</comment>
<evidence type="ECO:0000256" key="2">
    <source>
        <dbReference type="ARBA" id="ARBA00023015"/>
    </source>
</evidence>
<dbReference type="PROSITE" id="PS50931">
    <property type="entry name" value="HTH_LYSR"/>
    <property type="match status" value="1"/>
</dbReference>
<dbReference type="PANTHER" id="PTHR30126:SF4">
    <property type="entry name" value="LYSR FAMILY TRANSCRIPTIONAL REGULATOR"/>
    <property type="match status" value="1"/>
</dbReference>
<evidence type="ECO:0000256" key="1">
    <source>
        <dbReference type="ARBA" id="ARBA00009437"/>
    </source>
</evidence>
<dbReference type="InterPro" id="IPR036390">
    <property type="entry name" value="WH_DNA-bd_sf"/>
</dbReference>
<dbReference type="Pfam" id="PF00126">
    <property type="entry name" value="HTH_1"/>
    <property type="match status" value="1"/>
</dbReference>
<evidence type="ECO:0000256" key="4">
    <source>
        <dbReference type="ARBA" id="ARBA00023163"/>
    </source>
</evidence>
<dbReference type="InterPro" id="IPR036388">
    <property type="entry name" value="WH-like_DNA-bd_sf"/>
</dbReference>
<evidence type="ECO:0000313" key="6">
    <source>
        <dbReference type="Proteomes" id="UP000675920"/>
    </source>
</evidence>
<dbReference type="PANTHER" id="PTHR30126">
    <property type="entry name" value="HTH-TYPE TRANSCRIPTIONAL REGULATOR"/>
    <property type="match status" value="1"/>
</dbReference>
<proteinExistence type="inferred from homology"/>
<dbReference type="SUPFAM" id="SSF46785">
    <property type="entry name" value="Winged helix' DNA-binding domain"/>
    <property type="match status" value="1"/>
</dbReference>
<dbReference type="Gene3D" id="3.40.190.290">
    <property type="match status" value="1"/>
</dbReference>
<dbReference type="InterPro" id="IPR005119">
    <property type="entry name" value="LysR_subst-bd"/>
</dbReference>
<evidence type="ECO:0000313" key="7">
    <source>
        <dbReference type="RefSeq" id="WP_028311638.1"/>
    </source>
</evidence>
<feature type="domain" description="HTH lysR-type" evidence="5">
    <location>
        <begin position="4"/>
        <end position="61"/>
    </location>
</feature>
<keyword evidence="4" id="KW-0804">Transcription</keyword>
<reference evidence="7" key="3">
    <citation type="submission" date="2025-08" db="UniProtKB">
        <authorList>
            <consortium name="RefSeq"/>
        </authorList>
    </citation>
    <scope>IDENTIFICATION</scope>
</reference>
<keyword evidence="3" id="KW-0238">DNA-binding</keyword>
<evidence type="ECO:0000256" key="3">
    <source>
        <dbReference type="ARBA" id="ARBA00023125"/>
    </source>
</evidence>
<reference evidence="7" key="2">
    <citation type="journal article" date="2008" name="Microbiology">
        <title>Structure and function of the LysR-type transcriptional regulator (LTTR) family proteins.</title>
        <authorList>
            <person name="Maddocks S.E."/>
            <person name="Oyston P.C.F."/>
        </authorList>
    </citation>
    <scope>NUCLEOTIDE SEQUENCE</scope>
</reference>
<accession>A0A8B6X3Y1</accession>
<dbReference type="GO" id="GO:0000976">
    <property type="term" value="F:transcription cis-regulatory region binding"/>
    <property type="evidence" value="ECO:0007669"/>
    <property type="project" value="TreeGrafter"/>
</dbReference>
<dbReference type="OrthoDB" id="5293066at2"/>
<dbReference type="RefSeq" id="WP_028311638.1">
    <property type="nucleotide sequence ID" value="NZ_AXWS01000013.1"/>
</dbReference>
<dbReference type="InterPro" id="IPR000847">
    <property type="entry name" value="LysR_HTH_N"/>
</dbReference>
<reference evidence="7" key="1">
    <citation type="journal article" date="1993" name="Annu. Rev. Microbiol.">
        <title>Molecular biology of the LysR family of transcriptional regulators.</title>
        <authorList>
            <person name="Schell M.A."/>
        </authorList>
    </citation>
    <scope>NUCLEOTIDE SEQUENCE</scope>
</reference>
<keyword evidence="2" id="KW-0805">Transcription regulation</keyword>
<keyword evidence="6" id="KW-1185">Reference proteome</keyword>